<dbReference type="EMBL" id="BPLR01003521">
    <property type="protein sequence ID" value="GIX85525.1"/>
    <property type="molecule type" value="Genomic_DNA"/>
</dbReference>
<dbReference type="Proteomes" id="UP001054945">
    <property type="component" value="Unassembled WGS sequence"/>
</dbReference>
<keyword evidence="2" id="KW-1185">Reference proteome</keyword>
<proteinExistence type="predicted"/>
<evidence type="ECO:0000313" key="2">
    <source>
        <dbReference type="Proteomes" id="UP001054945"/>
    </source>
</evidence>
<name>A0AAV4NL62_CAEEX</name>
<gene>
    <name evidence="1" type="ORF">CEXT_21591</name>
</gene>
<accession>A0AAV4NL62</accession>
<dbReference type="AlphaFoldDB" id="A0AAV4NL62"/>
<sequence>MPQLVSHRIFMGNSTLLIKLQHIEKKVPKNSHRITVLSFKIHVHPLWYAAKCRVNASGAISDAAFIRAMFCFFFPAMPCIPSEGGLAYCAASPNGAEKWVERDLL</sequence>
<reference evidence="1 2" key="1">
    <citation type="submission" date="2021-06" db="EMBL/GenBank/DDBJ databases">
        <title>Caerostris extrusa draft genome.</title>
        <authorList>
            <person name="Kono N."/>
            <person name="Arakawa K."/>
        </authorList>
    </citation>
    <scope>NUCLEOTIDE SEQUENCE [LARGE SCALE GENOMIC DNA]</scope>
</reference>
<organism evidence="1 2">
    <name type="scientific">Caerostris extrusa</name>
    <name type="common">Bark spider</name>
    <name type="synonym">Caerostris bankana</name>
    <dbReference type="NCBI Taxonomy" id="172846"/>
    <lineage>
        <taxon>Eukaryota</taxon>
        <taxon>Metazoa</taxon>
        <taxon>Ecdysozoa</taxon>
        <taxon>Arthropoda</taxon>
        <taxon>Chelicerata</taxon>
        <taxon>Arachnida</taxon>
        <taxon>Araneae</taxon>
        <taxon>Araneomorphae</taxon>
        <taxon>Entelegynae</taxon>
        <taxon>Araneoidea</taxon>
        <taxon>Araneidae</taxon>
        <taxon>Caerostris</taxon>
    </lineage>
</organism>
<evidence type="ECO:0000313" key="1">
    <source>
        <dbReference type="EMBL" id="GIX85525.1"/>
    </source>
</evidence>
<comment type="caution">
    <text evidence="1">The sequence shown here is derived from an EMBL/GenBank/DDBJ whole genome shotgun (WGS) entry which is preliminary data.</text>
</comment>
<protein>
    <submittedName>
        <fullName evidence="1">Uncharacterized protein</fullName>
    </submittedName>
</protein>